<sequence>MTAPVDEEPTTRERTGRNLGPAPRGVENVQLTPKKILALVLGVGLPVVVAAGWVLGQRGATGGGAADGSGAMGNAPREQVPTPAARYDVYSDDAPLVVPMASTGAAPGPTTTAAGPKATRAPRPHPTSTPTVLPEDQTPSPEPSPSDPEPEPTPEPSTGSPDKTG</sequence>
<keyword evidence="2" id="KW-0812">Transmembrane</keyword>
<feature type="compositionally biased region" description="Low complexity" evidence="1">
    <location>
        <begin position="103"/>
        <end position="121"/>
    </location>
</feature>
<evidence type="ECO:0000313" key="4">
    <source>
        <dbReference type="Proteomes" id="UP000604117"/>
    </source>
</evidence>
<feature type="transmembrane region" description="Helical" evidence="2">
    <location>
        <begin position="36"/>
        <end position="55"/>
    </location>
</feature>
<proteinExistence type="predicted"/>
<evidence type="ECO:0000313" key="3">
    <source>
        <dbReference type="EMBL" id="GIF70725.1"/>
    </source>
</evidence>
<evidence type="ECO:0000256" key="2">
    <source>
        <dbReference type="SAM" id="Phobius"/>
    </source>
</evidence>
<feature type="region of interest" description="Disordered" evidence="1">
    <location>
        <begin position="1"/>
        <end position="27"/>
    </location>
</feature>
<feature type="compositionally biased region" description="Pro residues" evidence="1">
    <location>
        <begin position="140"/>
        <end position="155"/>
    </location>
</feature>
<protein>
    <submittedName>
        <fullName evidence="3">Uncharacterized protein</fullName>
    </submittedName>
</protein>
<feature type="region of interest" description="Disordered" evidence="1">
    <location>
        <begin position="58"/>
        <end position="165"/>
    </location>
</feature>
<reference evidence="3 4" key="1">
    <citation type="submission" date="2021-01" db="EMBL/GenBank/DDBJ databases">
        <title>Whole genome shotgun sequence of Asanoa siamensis NBRC 107932.</title>
        <authorList>
            <person name="Komaki H."/>
            <person name="Tamura T."/>
        </authorList>
    </citation>
    <scope>NUCLEOTIDE SEQUENCE [LARGE SCALE GENOMIC DNA]</scope>
    <source>
        <strain evidence="3 4">NBRC 107932</strain>
    </source>
</reference>
<dbReference type="RefSeq" id="WP_203710166.1">
    <property type="nucleotide sequence ID" value="NZ_BONE01000001.1"/>
</dbReference>
<feature type="compositionally biased region" description="Low complexity" evidence="1">
    <location>
        <begin position="156"/>
        <end position="165"/>
    </location>
</feature>
<keyword evidence="4" id="KW-1185">Reference proteome</keyword>
<gene>
    <name evidence="3" type="ORF">Asi02nite_02430</name>
</gene>
<dbReference type="Proteomes" id="UP000604117">
    <property type="component" value="Unassembled WGS sequence"/>
</dbReference>
<feature type="compositionally biased region" description="Gly residues" evidence="1">
    <location>
        <begin position="59"/>
        <end position="71"/>
    </location>
</feature>
<comment type="caution">
    <text evidence="3">The sequence shown here is derived from an EMBL/GenBank/DDBJ whole genome shotgun (WGS) entry which is preliminary data.</text>
</comment>
<keyword evidence="2" id="KW-0472">Membrane</keyword>
<evidence type="ECO:0000256" key="1">
    <source>
        <dbReference type="SAM" id="MobiDB-lite"/>
    </source>
</evidence>
<accession>A0ABQ4CHG6</accession>
<name>A0ABQ4CHG6_9ACTN</name>
<organism evidence="3 4">
    <name type="scientific">Asanoa siamensis</name>
    <dbReference type="NCBI Taxonomy" id="926357"/>
    <lineage>
        <taxon>Bacteria</taxon>
        <taxon>Bacillati</taxon>
        <taxon>Actinomycetota</taxon>
        <taxon>Actinomycetes</taxon>
        <taxon>Micromonosporales</taxon>
        <taxon>Micromonosporaceae</taxon>
        <taxon>Asanoa</taxon>
    </lineage>
</organism>
<dbReference type="EMBL" id="BONE01000001">
    <property type="protein sequence ID" value="GIF70725.1"/>
    <property type="molecule type" value="Genomic_DNA"/>
</dbReference>
<keyword evidence="2" id="KW-1133">Transmembrane helix</keyword>